<dbReference type="Pfam" id="PF17293">
    <property type="entry name" value="Arm-DNA-bind_5"/>
    <property type="match status" value="1"/>
</dbReference>
<protein>
    <submittedName>
        <fullName evidence="5">Recombinase</fullName>
    </submittedName>
</protein>
<reference evidence="6" key="1">
    <citation type="submission" date="2016-04" db="EMBL/GenBank/DDBJ databases">
        <authorList>
            <person name="Chen L."/>
            <person name="Zhuang W."/>
            <person name="Wang G."/>
        </authorList>
    </citation>
    <scope>NUCLEOTIDE SEQUENCE [LARGE SCALE GENOMIC DNA]</scope>
    <source>
        <strain evidence="6">208</strain>
    </source>
</reference>
<organism evidence="5 6">
    <name type="scientific">Niastella populi</name>
    <dbReference type="NCBI Taxonomy" id="550983"/>
    <lineage>
        <taxon>Bacteria</taxon>
        <taxon>Pseudomonadati</taxon>
        <taxon>Bacteroidota</taxon>
        <taxon>Chitinophagia</taxon>
        <taxon>Chitinophagales</taxon>
        <taxon>Chitinophagaceae</taxon>
        <taxon>Niastella</taxon>
    </lineage>
</organism>
<dbReference type="PROSITE" id="PS51898">
    <property type="entry name" value="TYR_RECOMBINASE"/>
    <property type="match status" value="1"/>
</dbReference>
<dbReference type="PANTHER" id="PTHR30349">
    <property type="entry name" value="PHAGE INTEGRASE-RELATED"/>
    <property type="match status" value="1"/>
</dbReference>
<evidence type="ECO:0000256" key="2">
    <source>
        <dbReference type="ARBA" id="ARBA00023125"/>
    </source>
</evidence>
<dbReference type="Pfam" id="PF00589">
    <property type="entry name" value="Phage_integrase"/>
    <property type="match status" value="1"/>
</dbReference>
<dbReference type="InterPro" id="IPR050090">
    <property type="entry name" value="Tyrosine_recombinase_XerCD"/>
</dbReference>
<dbReference type="Proteomes" id="UP000192276">
    <property type="component" value="Unassembled WGS sequence"/>
</dbReference>
<dbReference type="GO" id="GO:0003677">
    <property type="term" value="F:DNA binding"/>
    <property type="evidence" value="ECO:0007669"/>
    <property type="project" value="UniProtKB-KW"/>
</dbReference>
<sequence length="406" mass="47354">MEKSFGLFFHLKTTKNYKGVGELPIYLCVTVDKVSREISTKRKWDPAKWNSDSGRADGKTENVRSLNSYLDLLQRKVYEARQQLLHHGHPVTADNVKTVFYGQEIKTHKYMLMEVFKKHNDQMAELVGLEYAPGTLERFQTAYRHTLTFLQWKYKVDDIDISKLDYEFISEYEFWIKSVRKCNHNSTIKYLTNFRKVINRCVRHGWLAKDPFANFKMTLREVERIALTETELQALAAQQFPTDRLRVVRDIFLFSCYTGLAYADVKKLKRSEIIIGVDGEQWLVSRRQKTDISARIPLLPAALTIISKYKDHPQCQDKDQVLPILSNQKMNAYLKEIADACRMQKTLTYHIARHTFATTVTLTNGVPIETVSKMLGHRNLRTTQHYAKILDKKIGEDMRGLKSKFI</sequence>
<dbReference type="OrthoDB" id="892893at2"/>
<dbReference type="GO" id="GO:0015074">
    <property type="term" value="P:DNA integration"/>
    <property type="evidence" value="ECO:0007669"/>
    <property type="project" value="InterPro"/>
</dbReference>
<feature type="domain" description="Tyr recombinase" evidence="4">
    <location>
        <begin position="222"/>
        <end position="399"/>
    </location>
</feature>
<keyword evidence="3" id="KW-0233">DNA recombination</keyword>
<accession>A0A1V9F337</accession>
<comment type="similarity">
    <text evidence="1">Belongs to the 'phage' integrase family.</text>
</comment>
<dbReference type="Gene3D" id="1.10.443.10">
    <property type="entry name" value="Intergrase catalytic core"/>
    <property type="match status" value="1"/>
</dbReference>
<gene>
    <name evidence="5" type="ORF">A4R26_28390</name>
</gene>
<dbReference type="STRING" id="550983.A4R26_28390"/>
<evidence type="ECO:0000313" key="5">
    <source>
        <dbReference type="EMBL" id="OQP52677.1"/>
    </source>
</evidence>
<evidence type="ECO:0000313" key="6">
    <source>
        <dbReference type="Proteomes" id="UP000192276"/>
    </source>
</evidence>
<dbReference type="RefSeq" id="WP_081169704.1">
    <property type="nucleotide sequence ID" value="NZ_LWBP01000213.1"/>
</dbReference>
<evidence type="ECO:0000256" key="1">
    <source>
        <dbReference type="ARBA" id="ARBA00008857"/>
    </source>
</evidence>
<dbReference type="InterPro" id="IPR013762">
    <property type="entry name" value="Integrase-like_cat_sf"/>
</dbReference>
<proteinExistence type="inferred from homology"/>
<evidence type="ECO:0000259" key="4">
    <source>
        <dbReference type="PROSITE" id="PS51898"/>
    </source>
</evidence>
<dbReference type="InterPro" id="IPR011010">
    <property type="entry name" value="DNA_brk_join_enz"/>
</dbReference>
<dbReference type="PANTHER" id="PTHR30349:SF64">
    <property type="entry name" value="PROPHAGE INTEGRASE INTD-RELATED"/>
    <property type="match status" value="1"/>
</dbReference>
<evidence type="ECO:0000256" key="3">
    <source>
        <dbReference type="ARBA" id="ARBA00023172"/>
    </source>
</evidence>
<dbReference type="SUPFAM" id="SSF56349">
    <property type="entry name" value="DNA breaking-rejoining enzymes"/>
    <property type="match status" value="1"/>
</dbReference>
<dbReference type="Pfam" id="PF13102">
    <property type="entry name" value="Phage_int_SAM_5"/>
    <property type="match status" value="1"/>
</dbReference>
<keyword evidence="6" id="KW-1185">Reference proteome</keyword>
<comment type="caution">
    <text evidence="5">The sequence shown here is derived from an EMBL/GenBank/DDBJ whole genome shotgun (WGS) entry which is preliminary data.</text>
</comment>
<keyword evidence="2" id="KW-0238">DNA-binding</keyword>
<name>A0A1V9F337_9BACT</name>
<dbReference type="InterPro" id="IPR035386">
    <property type="entry name" value="Arm-DNA-bind_5"/>
</dbReference>
<dbReference type="CDD" id="cd01185">
    <property type="entry name" value="INTN1_C_like"/>
    <property type="match status" value="1"/>
</dbReference>
<dbReference type="InterPro" id="IPR010998">
    <property type="entry name" value="Integrase_recombinase_N"/>
</dbReference>
<dbReference type="AlphaFoldDB" id="A0A1V9F337"/>
<dbReference type="InterPro" id="IPR025269">
    <property type="entry name" value="SAM-like_dom"/>
</dbReference>
<dbReference type="GO" id="GO:0006310">
    <property type="term" value="P:DNA recombination"/>
    <property type="evidence" value="ECO:0007669"/>
    <property type="project" value="UniProtKB-KW"/>
</dbReference>
<dbReference type="Gene3D" id="1.10.150.130">
    <property type="match status" value="1"/>
</dbReference>
<dbReference type="InterPro" id="IPR002104">
    <property type="entry name" value="Integrase_catalytic"/>
</dbReference>
<dbReference type="EMBL" id="LWBP01000213">
    <property type="protein sequence ID" value="OQP52677.1"/>
    <property type="molecule type" value="Genomic_DNA"/>
</dbReference>